<comment type="caution">
    <text evidence="1">The sequence shown here is derived from an EMBL/GenBank/DDBJ whole genome shotgun (WGS) entry which is preliminary data.</text>
</comment>
<protein>
    <submittedName>
        <fullName evidence="1">Uncharacterized protein</fullName>
    </submittedName>
</protein>
<evidence type="ECO:0000313" key="2">
    <source>
        <dbReference type="Proteomes" id="UP000435985"/>
    </source>
</evidence>
<accession>A0A5N4EUM0</accession>
<proteinExistence type="predicted"/>
<gene>
    <name evidence="1" type="ORF">F3B98_13160</name>
</gene>
<evidence type="ECO:0000313" key="1">
    <source>
        <dbReference type="EMBL" id="KAA4663720.1"/>
    </source>
</evidence>
<reference evidence="1 2" key="1">
    <citation type="journal article" date="2019" name="Nat. Med.">
        <title>A library of human gut bacterial isolates paired with longitudinal multiomics data enables mechanistic microbiome research.</title>
        <authorList>
            <person name="Poyet M."/>
            <person name="Groussin M."/>
            <person name="Gibbons S.M."/>
            <person name="Avila-Pacheco J."/>
            <person name="Jiang X."/>
            <person name="Kearney S.M."/>
            <person name="Perrotta A.R."/>
            <person name="Berdy B."/>
            <person name="Zhao S."/>
            <person name="Lieberman T.D."/>
            <person name="Swanson P.K."/>
            <person name="Smith M."/>
            <person name="Roesemann S."/>
            <person name="Alexander J.E."/>
            <person name="Rich S.A."/>
            <person name="Livny J."/>
            <person name="Vlamakis H."/>
            <person name="Clish C."/>
            <person name="Bullock K."/>
            <person name="Deik A."/>
            <person name="Scott J."/>
            <person name="Pierce K.A."/>
            <person name="Xavier R.J."/>
            <person name="Alm E.J."/>
        </authorList>
    </citation>
    <scope>NUCLEOTIDE SEQUENCE [LARGE SCALE GENOMIC DNA]</scope>
    <source>
        <strain evidence="1 2">BIOML-A14</strain>
    </source>
</reference>
<feature type="non-terminal residue" evidence="1">
    <location>
        <position position="1"/>
    </location>
</feature>
<dbReference type="EMBL" id="VWFO01000015">
    <property type="protein sequence ID" value="KAA4663720.1"/>
    <property type="molecule type" value="Genomic_DNA"/>
</dbReference>
<dbReference type="AlphaFoldDB" id="A0A5N4EUM0"/>
<dbReference type="Proteomes" id="UP000435985">
    <property type="component" value="Unassembled WGS sequence"/>
</dbReference>
<sequence length="63" mass="7348">QLLIGLRKKKTVEIKKRLPPNLTKNPFSVEGRMEIVFSLSPYLLKQIFNAVPLIKPLIICRFR</sequence>
<organism evidence="1 2">
    <name type="scientific">Bacteroides ovatus</name>
    <dbReference type="NCBI Taxonomy" id="28116"/>
    <lineage>
        <taxon>Bacteria</taxon>
        <taxon>Pseudomonadati</taxon>
        <taxon>Bacteroidota</taxon>
        <taxon>Bacteroidia</taxon>
        <taxon>Bacteroidales</taxon>
        <taxon>Bacteroidaceae</taxon>
        <taxon>Bacteroides</taxon>
    </lineage>
</organism>
<name>A0A5N4EUM0_BACOV</name>